<keyword evidence="2" id="KW-1185">Reference proteome</keyword>
<dbReference type="Proteomes" id="UP000554482">
    <property type="component" value="Unassembled WGS sequence"/>
</dbReference>
<sequence>MGRWLWRLNNGEDSLWKQVIREKYGKEDLGWFTKKINHSHKCSMWKDIMKGSEEFMRRVKMEVEKGDRTLFWLDKWFGEDSLKSLYPNLYNRAMDKKGTVAAHIKWEGGIQQWDLKGRNFLYEWKVEE</sequence>
<protein>
    <submittedName>
        <fullName evidence="1">Lipoxygenase</fullName>
    </submittedName>
</protein>
<dbReference type="PANTHER" id="PTHR36617:SF5">
    <property type="entry name" value="OS05G0421675 PROTEIN"/>
    <property type="match status" value="1"/>
</dbReference>
<gene>
    <name evidence="1" type="ORF">FRX31_018705</name>
</gene>
<dbReference type="AlphaFoldDB" id="A0A7J6W4G7"/>
<name>A0A7J6W4G7_THATH</name>
<comment type="caution">
    <text evidence="1">The sequence shown here is derived from an EMBL/GenBank/DDBJ whole genome shotgun (WGS) entry which is preliminary data.</text>
</comment>
<proteinExistence type="predicted"/>
<organism evidence="1 2">
    <name type="scientific">Thalictrum thalictroides</name>
    <name type="common">Rue-anemone</name>
    <name type="synonym">Anemone thalictroides</name>
    <dbReference type="NCBI Taxonomy" id="46969"/>
    <lineage>
        <taxon>Eukaryota</taxon>
        <taxon>Viridiplantae</taxon>
        <taxon>Streptophyta</taxon>
        <taxon>Embryophyta</taxon>
        <taxon>Tracheophyta</taxon>
        <taxon>Spermatophyta</taxon>
        <taxon>Magnoliopsida</taxon>
        <taxon>Ranunculales</taxon>
        <taxon>Ranunculaceae</taxon>
        <taxon>Thalictroideae</taxon>
        <taxon>Thalictrum</taxon>
    </lineage>
</organism>
<dbReference type="OrthoDB" id="1752009at2759"/>
<evidence type="ECO:0000313" key="2">
    <source>
        <dbReference type="Proteomes" id="UP000554482"/>
    </source>
</evidence>
<evidence type="ECO:0000313" key="1">
    <source>
        <dbReference type="EMBL" id="KAF5191708.1"/>
    </source>
</evidence>
<dbReference type="EMBL" id="JABWDY010022454">
    <property type="protein sequence ID" value="KAF5191708.1"/>
    <property type="molecule type" value="Genomic_DNA"/>
</dbReference>
<dbReference type="PANTHER" id="PTHR36617">
    <property type="entry name" value="PROTEIN, PUTATIVE-RELATED"/>
    <property type="match status" value="1"/>
</dbReference>
<reference evidence="1 2" key="1">
    <citation type="submission" date="2020-06" db="EMBL/GenBank/DDBJ databases">
        <title>Transcriptomic and genomic resources for Thalictrum thalictroides and T. hernandezii: Facilitating candidate gene discovery in an emerging model plant lineage.</title>
        <authorList>
            <person name="Arias T."/>
            <person name="Riano-Pachon D.M."/>
            <person name="Di Stilio V.S."/>
        </authorList>
    </citation>
    <scope>NUCLEOTIDE SEQUENCE [LARGE SCALE GENOMIC DNA]</scope>
    <source>
        <strain evidence="2">cv. WT478/WT964</strain>
        <tissue evidence="1">Leaves</tissue>
    </source>
</reference>
<feature type="non-terminal residue" evidence="1">
    <location>
        <position position="128"/>
    </location>
</feature>
<accession>A0A7J6W4G7</accession>